<feature type="domain" description="NTF2" evidence="11">
    <location>
        <begin position="372"/>
        <end position="552"/>
    </location>
</feature>
<evidence type="ECO:0000256" key="1">
    <source>
        <dbReference type="ARBA" id="ARBA00004123"/>
    </source>
</evidence>
<dbReference type="InterPro" id="IPR032710">
    <property type="entry name" value="NTF2-like_dom_sf"/>
</dbReference>
<dbReference type="EMBL" id="KN847980">
    <property type="protein sequence ID" value="KIR47509.1"/>
    <property type="molecule type" value="Genomic_DNA"/>
</dbReference>
<accession>A0A0D0VM70</accession>
<evidence type="ECO:0000256" key="8">
    <source>
        <dbReference type="ARBA" id="ARBA00055253"/>
    </source>
</evidence>
<dbReference type="SUPFAM" id="SSF46934">
    <property type="entry name" value="UBA-like"/>
    <property type="match status" value="1"/>
</dbReference>
<feature type="domain" description="TAP-C" evidence="12">
    <location>
        <begin position="631"/>
        <end position="682"/>
    </location>
</feature>
<dbReference type="PANTHER" id="PTHR10662">
    <property type="entry name" value="NUCLEAR RNA EXPORT FACTOR"/>
    <property type="match status" value="1"/>
</dbReference>
<evidence type="ECO:0000256" key="3">
    <source>
        <dbReference type="ARBA" id="ARBA00022448"/>
    </source>
</evidence>
<evidence type="ECO:0000256" key="2">
    <source>
        <dbReference type="ARBA" id="ARBA00009285"/>
    </source>
</evidence>
<dbReference type="CDD" id="cd14342">
    <property type="entry name" value="UBA_TAP-C"/>
    <property type="match status" value="1"/>
</dbReference>
<reference evidence="13" key="1">
    <citation type="submission" date="2015-01" db="EMBL/GenBank/DDBJ databases">
        <title>The Genome Sequence of Cryptococcus gattii CA1280.</title>
        <authorList>
            <consortium name="The Broad Institute Genomics Platform"/>
            <person name="Cuomo C."/>
            <person name="Litvintseva A."/>
            <person name="Chen Y."/>
            <person name="Heitman J."/>
            <person name="Sun S."/>
            <person name="Springer D."/>
            <person name="Dromer F."/>
            <person name="Young S."/>
            <person name="Zeng Q."/>
            <person name="Gargeya S."/>
            <person name="Abouelleil A."/>
            <person name="Alvarado L."/>
            <person name="Chapman S.B."/>
            <person name="Gainer-Dewar J."/>
            <person name="Goldberg J."/>
            <person name="Griggs A."/>
            <person name="Gujja S."/>
            <person name="Hansen M."/>
            <person name="Howarth C."/>
            <person name="Imamovic A."/>
            <person name="Larimer J."/>
            <person name="Murphy C."/>
            <person name="Naylor J."/>
            <person name="Pearson M."/>
            <person name="Priest M."/>
            <person name="Roberts A."/>
            <person name="Saif S."/>
            <person name="Shea T."/>
            <person name="Sykes S."/>
            <person name="Wortman J."/>
            <person name="Nusbaum C."/>
            <person name="Birren B."/>
        </authorList>
    </citation>
    <scope>NUCLEOTIDE SEQUENCE [LARGE SCALE GENOMIC DNA]</scope>
    <source>
        <strain evidence="13">CA1280</strain>
    </source>
</reference>
<evidence type="ECO:0000313" key="13">
    <source>
        <dbReference type="EMBL" id="KIR47509.1"/>
    </source>
</evidence>
<dbReference type="Gene3D" id="1.10.8.10">
    <property type="entry name" value="DNA helicase RuvA subunit, C-terminal domain"/>
    <property type="match status" value="1"/>
</dbReference>
<dbReference type="FunFam" id="1.10.8.10:FF:000018">
    <property type="entry name" value="Nuclear RNA export factor 1"/>
    <property type="match status" value="1"/>
</dbReference>
<comment type="similarity">
    <text evidence="2">Belongs to the NXF family.</text>
</comment>
<dbReference type="SUPFAM" id="SSF54427">
    <property type="entry name" value="NTF2-like"/>
    <property type="match status" value="1"/>
</dbReference>
<evidence type="ECO:0000256" key="9">
    <source>
        <dbReference type="ARBA" id="ARBA00069694"/>
    </source>
</evidence>
<dbReference type="PROSITE" id="PS50177">
    <property type="entry name" value="NTF2_DOMAIN"/>
    <property type="match status" value="1"/>
</dbReference>
<dbReference type="InterPro" id="IPR009060">
    <property type="entry name" value="UBA-like_sf"/>
</dbReference>
<dbReference type="SUPFAM" id="SSF52058">
    <property type="entry name" value="L domain-like"/>
    <property type="match status" value="1"/>
</dbReference>
<sequence length="682" mass="73481">MAAYHALTAMAENPNSSSSLSIRGAASAPSRVVASALRGAGISARSAHGMDVDVDGDRGVVRRGAPARRARPSGPLDQTGRHRPPQGTLQGDKPYGKPTGSRGTVRRGGRGGLSNPGRVPAGTPPGITAIRQAPSKAEKDHAKSELSRKLSSAEMKAWLESRMIAEGVLDMSNLPNDEWIKSNGIFPPGHPHAPPTAGLVFWRLIDQTFQKTDKITIHTLSLANDNFSHLKQLEKLPIWLPDIRALDLSGNPINHISELDNILASGEKKGKANAGMGSLKSLVELKLNGCLFREKTLARPDGEAIYKHEILRRFPGLRILDGVSLERVIFPIERKPKVKHTEEEKAALIAKPFSFPVEVRPEFFSEEAARNFAMAFCAKFFPCFDNNRADCLPAYAPNALISIAANTLTSRSAQQQYVLKTRLDRPNPIPFEPWINLPSRNFFRNATSIQQRMATLKTAADPSQLVEWWGKAVPRTEHPLTEASKWCFDCWVLDSEGGHVRLCLMIQGQFKELPSGTYRSFSRTFILVEAPEGSPALNAGYPASILSDTMIVHSFLGTGAFDQTRPLGMNGVIIRPPSIPFTPSAVPPGAQGASGLGGVFNPSLPSSASSASPNAPPAAAAAAAAAGPDPATQQSLISQISSRTGMNAQYAGLCLVQNGWDLEAAIKNFEEIKTSIPAEAFQ</sequence>
<keyword evidence="3" id="KW-0813">Transport</keyword>
<evidence type="ECO:0000256" key="10">
    <source>
        <dbReference type="SAM" id="MobiDB-lite"/>
    </source>
</evidence>
<dbReference type="InterPro" id="IPR002075">
    <property type="entry name" value="NTF2_dom"/>
</dbReference>
<dbReference type="InterPro" id="IPR030217">
    <property type="entry name" value="NXF_fam"/>
</dbReference>
<gene>
    <name evidence="13" type="ORF">I312_03273</name>
</gene>
<dbReference type="GO" id="GO:0003723">
    <property type="term" value="F:RNA binding"/>
    <property type="evidence" value="ECO:0007669"/>
    <property type="project" value="TreeGrafter"/>
</dbReference>
<dbReference type="PANTHER" id="PTHR10662:SF22">
    <property type="entry name" value="NUCLEAR RNA EXPORT FACTOR 1"/>
    <property type="match status" value="1"/>
</dbReference>
<dbReference type="OrthoDB" id="25872at2759"/>
<organism evidence="13">
    <name type="scientific">Cryptococcus bacillisporus CA1280</name>
    <dbReference type="NCBI Taxonomy" id="1296109"/>
    <lineage>
        <taxon>Eukaryota</taxon>
        <taxon>Fungi</taxon>
        <taxon>Dikarya</taxon>
        <taxon>Basidiomycota</taxon>
        <taxon>Agaricomycotina</taxon>
        <taxon>Tremellomycetes</taxon>
        <taxon>Tremellales</taxon>
        <taxon>Cryptococcaceae</taxon>
        <taxon>Cryptococcus</taxon>
        <taxon>Cryptococcus gattii species complex</taxon>
    </lineage>
</organism>
<dbReference type="Gene3D" id="3.10.450.50">
    <property type="match status" value="1"/>
</dbReference>
<dbReference type="InterPro" id="IPR001611">
    <property type="entry name" value="Leu-rich_rpt"/>
</dbReference>
<protein>
    <recommendedName>
        <fullName evidence="9">mRNA export factor MEX67</fullName>
    </recommendedName>
</protein>
<dbReference type="Gene3D" id="3.80.10.10">
    <property type="entry name" value="Ribonuclease Inhibitor"/>
    <property type="match status" value="1"/>
</dbReference>
<dbReference type="PROSITE" id="PS51450">
    <property type="entry name" value="LRR"/>
    <property type="match status" value="1"/>
</dbReference>
<dbReference type="Pfam" id="PF03943">
    <property type="entry name" value="TAP_C"/>
    <property type="match status" value="1"/>
</dbReference>
<evidence type="ECO:0000256" key="7">
    <source>
        <dbReference type="ARBA" id="ARBA00023242"/>
    </source>
</evidence>
<evidence type="ECO:0000256" key="6">
    <source>
        <dbReference type="ARBA" id="ARBA00022816"/>
    </source>
</evidence>
<dbReference type="InterPro" id="IPR032675">
    <property type="entry name" value="LRR_dom_sf"/>
</dbReference>
<dbReference type="InterPro" id="IPR005637">
    <property type="entry name" value="TAP_C_dom"/>
</dbReference>
<feature type="compositionally biased region" description="Basic and acidic residues" evidence="10">
    <location>
        <begin position="49"/>
        <end position="60"/>
    </location>
</feature>
<keyword evidence="7" id="KW-0539">Nucleus</keyword>
<comment type="function">
    <text evidence="8">Involved in the export of mRNA from the nucleus to the cytoplasm.</text>
</comment>
<keyword evidence="4" id="KW-0433">Leucine-rich repeat</keyword>
<dbReference type="Pfam" id="PF22602">
    <property type="entry name" value="NXF_NTF2"/>
    <property type="match status" value="1"/>
</dbReference>
<dbReference type="AlphaFoldDB" id="A0A0D0VM70"/>
<evidence type="ECO:0000259" key="11">
    <source>
        <dbReference type="PROSITE" id="PS50177"/>
    </source>
</evidence>
<keyword evidence="6" id="KW-0509">mRNA transport</keyword>
<feature type="region of interest" description="Disordered" evidence="10">
    <location>
        <begin position="49"/>
        <end position="150"/>
    </location>
</feature>
<dbReference type="PROSITE" id="PS51281">
    <property type="entry name" value="TAP_C"/>
    <property type="match status" value="1"/>
</dbReference>
<name>A0A0D0VM70_CRYGA</name>
<dbReference type="InterPro" id="IPR018222">
    <property type="entry name" value="Nuclear_transport_factor_2_euk"/>
</dbReference>
<dbReference type="GO" id="GO:0016973">
    <property type="term" value="P:poly(A)+ mRNA export from nucleus"/>
    <property type="evidence" value="ECO:0007669"/>
    <property type="project" value="TreeGrafter"/>
</dbReference>
<comment type="subcellular location">
    <subcellularLocation>
        <location evidence="1">Nucleus</location>
    </subcellularLocation>
</comment>
<dbReference type="GO" id="GO:0042272">
    <property type="term" value="C:nuclear RNA export factor complex"/>
    <property type="evidence" value="ECO:0007669"/>
    <property type="project" value="UniProtKB-ARBA"/>
</dbReference>
<evidence type="ECO:0000256" key="5">
    <source>
        <dbReference type="ARBA" id="ARBA00022737"/>
    </source>
</evidence>
<dbReference type="HOGENOM" id="CLU_024991_0_0_1"/>
<dbReference type="SMART" id="SM00804">
    <property type="entry name" value="TAP_C"/>
    <property type="match status" value="1"/>
</dbReference>
<feature type="compositionally biased region" description="Low complexity" evidence="10">
    <location>
        <begin position="16"/>
        <end position="31"/>
    </location>
</feature>
<feature type="compositionally biased region" description="Basic and acidic residues" evidence="10">
    <location>
        <begin position="136"/>
        <end position="148"/>
    </location>
</feature>
<proteinExistence type="inferred from homology"/>
<keyword evidence="5" id="KW-0677">Repeat</keyword>
<evidence type="ECO:0000259" key="12">
    <source>
        <dbReference type="PROSITE" id="PS51281"/>
    </source>
</evidence>
<evidence type="ECO:0000256" key="4">
    <source>
        <dbReference type="ARBA" id="ARBA00022614"/>
    </source>
</evidence>
<feature type="region of interest" description="Disordered" evidence="10">
    <location>
        <begin position="1"/>
        <end position="31"/>
    </location>
</feature>
<feature type="region of interest" description="Disordered" evidence="10">
    <location>
        <begin position="604"/>
        <end position="626"/>
    </location>
</feature>